<evidence type="ECO:0000259" key="1">
    <source>
        <dbReference type="Pfam" id="PF18998"/>
    </source>
</evidence>
<dbReference type="EMBL" id="LAZR01004479">
    <property type="protein sequence ID" value="KKN08227.1"/>
    <property type="molecule type" value="Genomic_DNA"/>
</dbReference>
<proteinExistence type="predicted"/>
<protein>
    <recommendedName>
        <fullName evidence="1">Bacterial repeat domain-containing protein</fullName>
    </recommendedName>
</protein>
<evidence type="ECO:0000313" key="2">
    <source>
        <dbReference type="EMBL" id="KKN08227.1"/>
    </source>
</evidence>
<dbReference type="AlphaFoldDB" id="A0A0F9N8L8"/>
<accession>A0A0F9N8L8</accession>
<gene>
    <name evidence="2" type="ORF">LCGC14_1058760</name>
</gene>
<feature type="domain" description="Bacterial repeat" evidence="1">
    <location>
        <begin position="29"/>
        <end position="79"/>
    </location>
</feature>
<feature type="domain" description="Bacterial repeat" evidence="1">
    <location>
        <begin position="87"/>
        <end position="160"/>
    </location>
</feature>
<comment type="caution">
    <text evidence="2">The sequence shown here is derived from an EMBL/GenBank/DDBJ whole genome shotgun (WGS) entry which is preliminary data.</text>
</comment>
<organism evidence="2">
    <name type="scientific">marine sediment metagenome</name>
    <dbReference type="NCBI Taxonomy" id="412755"/>
    <lineage>
        <taxon>unclassified sequences</taxon>
        <taxon>metagenomes</taxon>
        <taxon>ecological metagenomes</taxon>
    </lineage>
</organism>
<dbReference type="Pfam" id="PF18998">
    <property type="entry name" value="Flg_new_2"/>
    <property type="match status" value="2"/>
</dbReference>
<dbReference type="InterPro" id="IPR044060">
    <property type="entry name" value="Bacterial_rp_domain"/>
</dbReference>
<sequence>MAAILHVTIVPAGTGGVEPSPGGDYISPGTVSYPEGTVLTLRAVAFTGYFHHWEGDAAGTDNPTAITMDSDKEVIAVFEIPEEIPTYQLTADVLGSGIVVPSEGTYGAGGQAILVATPGAGNVFNGWLGDTEGTTPVPGMPNQLVVTMDRDRHITAHFVEAAPEFSGFAVKEYERISNAGEVGVKALLGEKLTVQVGDTVRIRLMINYRGPDIDGAVWVAIGRQNAWFNEDFNSRTPAHFDPSSDFVPYEIVADVVIDDRPGTDYDMYAKIMEVPGPDIFTPGYLNVIDVIGAAEFGNFTIDSYEKV</sequence>
<name>A0A0F9N8L8_9ZZZZ</name>
<reference evidence="2" key="1">
    <citation type="journal article" date="2015" name="Nature">
        <title>Complex archaea that bridge the gap between prokaryotes and eukaryotes.</title>
        <authorList>
            <person name="Spang A."/>
            <person name="Saw J.H."/>
            <person name="Jorgensen S.L."/>
            <person name="Zaremba-Niedzwiedzka K."/>
            <person name="Martijn J."/>
            <person name="Lind A.E."/>
            <person name="van Eijk R."/>
            <person name="Schleper C."/>
            <person name="Guy L."/>
            <person name="Ettema T.J."/>
        </authorList>
    </citation>
    <scope>NUCLEOTIDE SEQUENCE</scope>
</reference>